<name>A0A0M0C1I8_9ARCH</name>
<reference evidence="1 2" key="1">
    <citation type="submission" date="2015-06" db="EMBL/GenBank/DDBJ databases">
        <title>New insights into the roles of widespread benthic archaea in carbon and nitrogen cycling.</title>
        <authorList>
            <person name="Lazar C.S."/>
            <person name="Baker B.J."/>
            <person name="Seitz K.W."/>
            <person name="Hyde A.S."/>
            <person name="Dick G.J."/>
            <person name="Hinrichs K.-U."/>
            <person name="Teske A.P."/>
        </authorList>
    </citation>
    <scope>NUCLEOTIDE SEQUENCE [LARGE SCALE GENOMIC DNA]</scope>
    <source>
        <strain evidence="1">SG8-32-1</strain>
    </source>
</reference>
<accession>A0A0M0C1I8</accession>
<organism evidence="1 2">
    <name type="scientific">miscellaneous Crenarchaeota group-1 archaeon SG8-32-1</name>
    <dbReference type="NCBI Taxonomy" id="1685124"/>
    <lineage>
        <taxon>Archaea</taxon>
        <taxon>Candidatus Bathyarchaeota</taxon>
        <taxon>MCG-1</taxon>
    </lineage>
</organism>
<protein>
    <submittedName>
        <fullName evidence="1">Uncharacterized protein</fullName>
    </submittedName>
</protein>
<dbReference type="AlphaFoldDB" id="A0A0M0C1I8"/>
<dbReference type="EMBL" id="LFWU01000001">
    <property type="protein sequence ID" value="KON34687.1"/>
    <property type="molecule type" value="Genomic_DNA"/>
</dbReference>
<sequence>MTKVIRNSDGKIFSSPKGVALNVGKPIAKAVGYCCKGYIPTVEGESYEWFYDDDTDRGRPEYVDSYWDRRGKWITRGWVLKWRAQFIRLWLADIRDPLRWRKAGEVAEGICRAAESSGEVYKWEPTTQSISRHLHTYQAFYGLVFGMKTTFMDTPIYKGRMFKFVLEEADKEYETVLEELANDCNWGRGKPVIRTNDNTWFRSMSEAERLTKIPYYQIYHCCEGDIDDCEVPLTGERLIFKYATEADS</sequence>
<evidence type="ECO:0000313" key="2">
    <source>
        <dbReference type="Proteomes" id="UP000037237"/>
    </source>
</evidence>
<gene>
    <name evidence="1" type="ORF">AC477_00130</name>
</gene>
<evidence type="ECO:0000313" key="1">
    <source>
        <dbReference type="EMBL" id="KON34687.1"/>
    </source>
</evidence>
<dbReference type="Proteomes" id="UP000037237">
    <property type="component" value="Unassembled WGS sequence"/>
</dbReference>
<proteinExistence type="predicted"/>
<comment type="caution">
    <text evidence="1">The sequence shown here is derived from an EMBL/GenBank/DDBJ whole genome shotgun (WGS) entry which is preliminary data.</text>
</comment>